<comment type="caution">
    <text evidence="1">The sequence shown here is derived from an EMBL/GenBank/DDBJ whole genome shotgun (WGS) entry which is preliminary data.</text>
</comment>
<sequence>MRTIVKSSPEKESRIFEAQVLKLLHIEQWHFNYSIDQYKGYAILLRNWIKDCRKQGQTTFDIANTIRKSPLALDSISQGEALCFHPIAVIETSTLPQADVNALSK</sequence>
<keyword evidence="2" id="KW-1185">Reference proteome</keyword>
<organism evidence="1 2">
    <name type="scientific">Aquimarina muelleri</name>
    <dbReference type="NCBI Taxonomy" id="279356"/>
    <lineage>
        <taxon>Bacteria</taxon>
        <taxon>Pseudomonadati</taxon>
        <taxon>Bacteroidota</taxon>
        <taxon>Flavobacteriia</taxon>
        <taxon>Flavobacteriales</taxon>
        <taxon>Flavobacteriaceae</taxon>
        <taxon>Aquimarina</taxon>
    </lineage>
</organism>
<name>A0A918JWU0_9FLAO</name>
<proteinExistence type="predicted"/>
<dbReference type="EMBL" id="BMWS01000017">
    <property type="protein sequence ID" value="GGX23730.1"/>
    <property type="molecule type" value="Genomic_DNA"/>
</dbReference>
<protein>
    <submittedName>
        <fullName evidence="1">Uncharacterized protein</fullName>
    </submittedName>
</protein>
<dbReference type="AlphaFoldDB" id="A0A918JWU0"/>
<accession>A0A918JWU0</accession>
<gene>
    <name evidence="1" type="ORF">GCM10007384_26200</name>
</gene>
<dbReference type="RefSeq" id="WP_189457501.1">
    <property type="nucleotide sequence ID" value="NZ_BMWS01000017.1"/>
</dbReference>
<dbReference type="Proteomes" id="UP000601108">
    <property type="component" value="Unassembled WGS sequence"/>
</dbReference>
<reference evidence="1 2" key="1">
    <citation type="journal article" date="2014" name="Int. J. Syst. Evol. Microbiol.">
        <title>Complete genome sequence of Corynebacterium casei LMG S-19264T (=DSM 44701T), isolated from a smear-ripened cheese.</title>
        <authorList>
            <consortium name="US DOE Joint Genome Institute (JGI-PGF)"/>
            <person name="Walter F."/>
            <person name="Albersmeier A."/>
            <person name="Kalinowski J."/>
            <person name="Ruckert C."/>
        </authorList>
    </citation>
    <scope>NUCLEOTIDE SEQUENCE [LARGE SCALE GENOMIC DNA]</scope>
    <source>
        <strain evidence="1 2">KCTC 12285</strain>
    </source>
</reference>
<evidence type="ECO:0000313" key="1">
    <source>
        <dbReference type="EMBL" id="GGX23730.1"/>
    </source>
</evidence>
<evidence type="ECO:0000313" key="2">
    <source>
        <dbReference type="Proteomes" id="UP000601108"/>
    </source>
</evidence>